<accession>A0AAU9EW07</accession>
<dbReference type="EMBL" id="AP028654">
    <property type="protein sequence ID" value="BEP29285.1"/>
    <property type="molecule type" value="Genomic_DNA"/>
</dbReference>
<proteinExistence type="predicted"/>
<dbReference type="InterPro" id="IPR021484">
    <property type="entry name" value="DUF3137"/>
</dbReference>
<dbReference type="KEGG" id="hprf:HLPR_16160"/>
<dbReference type="Pfam" id="PF11335">
    <property type="entry name" value="DUF3137"/>
    <property type="match status" value="1"/>
</dbReference>
<keyword evidence="1" id="KW-0472">Membrane</keyword>
<organism evidence="2 3">
    <name type="scientific">Helicovermis profundi</name>
    <dbReference type="NCBI Taxonomy" id="3065157"/>
    <lineage>
        <taxon>Bacteria</taxon>
        <taxon>Bacillati</taxon>
        <taxon>Bacillota</taxon>
        <taxon>Clostridia</taxon>
        <taxon>Helicovermis</taxon>
    </lineage>
</organism>
<evidence type="ECO:0000313" key="3">
    <source>
        <dbReference type="Proteomes" id="UP001321786"/>
    </source>
</evidence>
<sequence>MIERIMLKIQNQIVEVDKMHKKMILSTWSMILAMIVIYIGLAIFIMRYTDISHRSVRNLFLVVIYFIYSNHRKKKQNFIQFYNTNITNKIIESIDDKWKCKFDDGISKEDILKTNLIKNDEYFESSNFLMSTMDGMKFRFSQILTARKSKFLKKFLKTKFLGFYFEIKLSRNIENQLSIHTKKSDFSEEPKFIKSANLGLRNFDSEFFGYCNSSDEMLDILSLTIIDKLVDINKSLKHGLSLNLNNDRLCIAINLKGPELEPSIYSKINYKNVINLYTKVFSIVEEIVTLIDKKNSVNIYDKKTS</sequence>
<dbReference type="AlphaFoldDB" id="A0AAU9EW07"/>
<name>A0AAU9EW07_9FIRM</name>
<reference evidence="2 3" key="1">
    <citation type="submission" date="2023-08" db="EMBL/GenBank/DDBJ databases">
        <title>Helicovermis profunda gen. nov., sp. nov., a novel mesophilic, fermentative bacterium within the Bacillota from a deep-sea hydrothermal vent chimney.</title>
        <authorList>
            <person name="Miyazaki U."/>
            <person name="Mizutani D."/>
            <person name="Hashimoto Y."/>
            <person name="Tame A."/>
            <person name="Sawayama S."/>
            <person name="Miyazaki J."/>
            <person name="Takai K."/>
            <person name="Nakagawa S."/>
        </authorList>
    </citation>
    <scope>NUCLEOTIDE SEQUENCE [LARGE SCALE GENOMIC DNA]</scope>
    <source>
        <strain evidence="2 3">S502</strain>
    </source>
</reference>
<gene>
    <name evidence="2" type="ORF">HLPR_16160</name>
</gene>
<evidence type="ECO:0000256" key="1">
    <source>
        <dbReference type="SAM" id="Phobius"/>
    </source>
</evidence>
<keyword evidence="3" id="KW-1185">Reference proteome</keyword>
<evidence type="ECO:0000313" key="2">
    <source>
        <dbReference type="EMBL" id="BEP29285.1"/>
    </source>
</evidence>
<protein>
    <submittedName>
        <fullName evidence="2">Uncharacterized protein</fullName>
    </submittedName>
</protein>
<dbReference type="Proteomes" id="UP001321786">
    <property type="component" value="Chromosome"/>
</dbReference>
<dbReference type="RefSeq" id="WP_338534930.1">
    <property type="nucleotide sequence ID" value="NZ_AP028654.1"/>
</dbReference>
<keyword evidence="1" id="KW-1133">Transmembrane helix</keyword>
<feature type="transmembrane region" description="Helical" evidence="1">
    <location>
        <begin position="25"/>
        <end position="45"/>
    </location>
</feature>
<keyword evidence="1" id="KW-0812">Transmembrane</keyword>